<proteinExistence type="inferred from homology"/>
<evidence type="ECO:0000256" key="2">
    <source>
        <dbReference type="ARBA" id="ARBA00022556"/>
    </source>
</evidence>
<dbReference type="UniPathway" id="UPA00973"/>
<dbReference type="Pfam" id="PF04613">
    <property type="entry name" value="LpxD"/>
    <property type="match status" value="1"/>
</dbReference>
<evidence type="ECO:0000256" key="1">
    <source>
        <dbReference type="ARBA" id="ARBA00022516"/>
    </source>
</evidence>
<comment type="catalytic activity">
    <reaction evidence="7">
        <text>a UDP-3-O-[(3R)-3-hydroxyacyl]-alpha-D-glucosamine + a (3R)-hydroxyacyl-[ACP] = a UDP-2-N,3-O-bis[(3R)-3-hydroxyacyl]-alpha-D-glucosamine + holo-[ACP] + H(+)</text>
        <dbReference type="Rhea" id="RHEA:53836"/>
        <dbReference type="Rhea" id="RHEA-COMP:9685"/>
        <dbReference type="Rhea" id="RHEA-COMP:9945"/>
        <dbReference type="ChEBI" id="CHEBI:15378"/>
        <dbReference type="ChEBI" id="CHEBI:64479"/>
        <dbReference type="ChEBI" id="CHEBI:78827"/>
        <dbReference type="ChEBI" id="CHEBI:137740"/>
        <dbReference type="ChEBI" id="CHEBI:137748"/>
        <dbReference type="EC" id="2.3.1.191"/>
    </reaction>
</comment>
<dbReference type="PANTHER" id="PTHR43378">
    <property type="entry name" value="UDP-3-O-ACYLGLUCOSAMINE N-ACYLTRANSFERASE"/>
    <property type="match status" value="1"/>
</dbReference>
<gene>
    <name evidence="7 9" type="primary">lpxD</name>
    <name evidence="9" type="ORF">E3C22_07625</name>
</gene>
<evidence type="ECO:0000256" key="7">
    <source>
        <dbReference type="HAMAP-Rule" id="MF_00523"/>
    </source>
</evidence>
<keyword evidence="6 7" id="KW-0012">Acyltransferase</keyword>
<comment type="caution">
    <text evidence="9">The sequence shown here is derived from an EMBL/GenBank/DDBJ whole genome shotgun (WGS) entry which is preliminary data.</text>
</comment>
<dbReference type="Pfam" id="PF00132">
    <property type="entry name" value="Hexapep"/>
    <property type="match status" value="3"/>
</dbReference>
<evidence type="ECO:0000313" key="10">
    <source>
        <dbReference type="Proteomes" id="UP000298179"/>
    </source>
</evidence>
<comment type="function">
    <text evidence="7">Catalyzes the N-acylation of UDP-3-O-acylglucosamine using 3-hydroxyacyl-ACP as the acyl donor. Is involved in the biosynthesis of lipid A, a phosphorylated glycolipid that anchors the lipopolysaccharide to the outer membrane of the cell.</text>
</comment>
<keyword evidence="10" id="KW-1185">Reference proteome</keyword>
<reference evidence="9 10" key="1">
    <citation type="submission" date="2019-03" db="EMBL/GenBank/DDBJ databases">
        <title>Jiella endophytica sp. nov., a novel endophytic bacterium isolated from root of Ficus microcarpa Linn. f.</title>
        <authorList>
            <person name="Tuo L."/>
        </authorList>
    </citation>
    <scope>NUCLEOTIDE SEQUENCE [LARGE SCALE GENOMIC DNA]</scope>
    <source>
        <strain evidence="9 10">CBS5Q-3</strain>
    </source>
</reference>
<dbReference type="HAMAP" id="MF_00523">
    <property type="entry name" value="LpxD"/>
    <property type="match status" value="1"/>
</dbReference>
<dbReference type="PANTHER" id="PTHR43378:SF2">
    <property type="entry name" value="UDP-3-O-ACYLGLUCOSAMINE N-ACYLTRANSFERASE 1, MITOCHONDRIAL-RELATED"/>
    <property type="match status" value="1"/>
</dbReference>
<keyword evidence="4 7" id="KW-0677">Repeat</keyword>
<dbReference type="Gene3D" id="3.40.1390.10">
    <property type="entry name" value="MurE/MurF, N-terminal domain"/>
    <property type="match status" value="1"/>
</dbReference>
<dbReference type="SUPFAM" id="SSF51161">
    <property type="entry name" value="Trimeric LpxA-like enzymes"/>
    <property type="match status" value="1"/>
</dbReference>
<keyword evidence="2 7" id="KW-0441">Lipid A biosynthesis</keyword>
<comment type="pathway">
    <text evidence="7">Bacterial outer membrane biogenesis; LPS lipid A biosynthesis.</text>
</comment>
<dbReference type="InterPro" id="IPR001451">
    <property type="entry name" value="Hexapep"/>
</dbReference>
<dbReference type="Proteomes" id="UP000298179">
    <property type="component" value="Unassembled WGS sequence"/>
</dbReference>
<dbReference type="GO" id="GO:0009245">
    <property type="term" value="P:lipid A biosynthetic process"/>
    <property type="evidence" value="ECO:0007669"/>
    <property type="project" value="UniProtKB-UniRule"/>
</dbReference>
<organism evidence="9 10">
    <name type="scientific">Jiella endophytica</name>
    <dbReference type="NCBI Taxonomy" id="2558362"/>
    <lineage>
        <taxon>Bacteria</taxon>
        <taxon>Pseudomonadati</taxon>
        <taxon>Pseudomonadota</taxon>
        <taxon>Alphaproteobacteria</taxon>
        <taxon>Hyphomicrobiales</taxon>
        <taxon>Aurantimonadaceae</taxon>
        <taxon>Jiella</taxon>
    </lineage>
</organism>
<evidence type="ECO:0000256" key="3">
    <source>
        <dbReference type="ARBA" id="ARBA00022679"/>
    </source>
</evidence>
<evidence type="ECO:0000313" key="9">
    <source>
        <dbReference type="EMBL" id="TFF25240.1"/>
    </source>
</evidence>
<evidence type="ECO:0000259" key="8">
    <source>
        <dbReference type="Pfam" id="PF04613"/>
    </source>
</evidence>
<dbReference type="RefSeq" id="WP_134761408.1">
    <property type="nucleotide sequence ID" value="NZ_SOZD01000002.1"/>
</dbReference>
<comment type="similarity">
    <text evidence="7">Belongs to the transferase hexapeptide repeat family. LpxD subfamily.</text>
</comment>
<dbReference type="EMBL" id="SOZD01000002">
    <property type="protein sequence ID" value="TFF25240.1"/>
    <property type="molecule type" value="Genomic_DNA"/>
</dbReference>
<evidence type="ECO:0000256" key="4">
    <source>
        <dbReference type="ARBA" id="ARBA00022737"/>
    </source>
</evidence>
<dbReference type="GO" id="GO:0016410">
    <property type="term" value="F:N-acyltransferase activity"/>
    <property type="evidence" value="ECO:0007669"/>
    <property type="project" value="InterPro"/>
</dbReference>
<dbReference type="AlphaFoldDB" id="A0A4Y8RQA2"/>
<dbReference type="NCBIfam" id="NF002060">
    <property type="entry name" value="PRK00892.1"/>
    <property type="match status" value="1"/>
</dbReference>
<protein>
    <recommendedName>
        <fullName evidence="7">UDP-3-O-acylglucosamine N-acyltransferase</fullName>
        <ecNumber evidence="7">2.3.1.191</ecNumber>
    </recommendedName>
</protein>
<dbReference type="NCBIfam" id="TIGR01853">
    <property type="entry name" value="lipid_A_lpxD"/>
    <property type="match status" value="1"/>
</dbReference>
<dbReference type="InterPro" id="IPR020573">
    <property type="entry name" value="UDP_GlcNAc_AcTrfase_non-rep"/>
</dbReference>
<feature type="active site" description="Proton acceptor" evidence="7">
    <location>
        <position position="257"/>
    </location>
</feature>
<keyword evidence="1 7" id="KW-0444">Lipid biosynthesis</keyword>
<sequence>MSETSFFARGAGLDAGGISSLTGAELGEGTDPATAVTGIGPLDRAGPSELSFFDSPRYSDQLSTTRAGLILIAPKHLALLPAGRPHLIAANVQAAFAAVGRSLFPQALVPASITGLEGVSPRAEVDPAADIEPGVTIEAFAVVGRGARIGRGTIVAPGAVIGPGCTVGRDCRIGPHVSLSNALLGNRVVLHPGVKVGQDGFGYAPGPGGLEKVVQVGRVIIQDDVEIGANSTIDRGAIRDTVIGEGTKIDNQVQIGHNVAVGWHCVIVAQVGISGSTTIGDGVMIGGQVGINGHVTIGDGAQIAAASAVAVDMPPKSRWGGIPARPMREWIRETRFLIELAKKGRSPRNGRDD</sequence>
<evidence type="ECO:0000256" key="6">
    <source>
        <dbReference type="ARBA" id="ARBA00023315"/>
    </source>
</evidence>
<feature type="domain" description="UDP-3-O-[3-hydroxymyristoyl] glucosamine N-acyltransferase non-repeat region" evidence="8">
    <location>
        <begin position="35"/>
        <end position="99"/>
    </location>
</feature>
<dbReference type="InterPro" id="IPR011004">
    <property type="entry name" value="Trimer_LpxA-like_sf"/>
</dbReference>
<dbReference type="EC" id="2.3.1.191" evidence="7"/>
<keyword evidence="5 7" id="KW-0443">Lipid metabolism</keyword>
<dbReference type="GO" id="GO:0103118">
    <property type="term" value="F:UDP-3-O-[(3R)-3-hydroxyacyl]-glucosamine N-acyltransferase activity"/>
    <property type="evidence" value="ECO:0007669"/>
    <property type="project" value="UniProtKB-EC"/>
</dbReference>
<dbReference type="GO" id="GO:0016020">
    <property type="term" value="C:membrane"/>
    <property type="evidence" value="ECO:0007669"/>
    <property type="project" value="GOC"/>
</dbReference>
<dbReference type="InterPro" id="IPR007691">
    <property type="entry name" value="LpxD"/>
</dbReference>
<dbReference type="OrthoDB" id="9784739at2"/>
<name>A0A4Y8RQA2_9HYPH</name>
<keyword evidence="3 7" id="KW-0808">Transferase</keyword>
<evidence type="ECO:0000256" key="5">
    <source>
        <dbReference type="ARBA" id="ARBA00023098"/>
    </source>
</evidence>
<dbReference type="Gene3D" id="2.160.10.10">
    <property type="entry name" value="Hexapeptide repeat proteins"/>
    <property type="match status" value="1"/>
</dbReference>
<comment type="subunit">
    <text evidence="7">Homotrimer.</text>
</comment>
<accession>A0A4Y8RQA2</accession>
<dbReference type="CDD" id="cd03352">
    <property type="entry name" value="LbH_LpxD"/>
    <property type="match status" value="1"/>
</dbReference>